<evidence type="ECO:0000259" key="1">
    <source>
        <dbReference type="PROSITE" id="PS50921"/>
    </source>
</evidence>
<comment type="caution">
    <text evidence="2">The sequence shown here is derived from an EMBL/GenBank/DDBJ whole genome shotgun (WGS) entry which is preliminary data.</text>
</comment>
<dbReference type="PROSITE" id="PS50921">
    <property type="entry name" value="ANTAR"/>
    <property type="match status" value="1"/>
</dbReference>
<sequence>MGHDPNDPADGVTGRDRLAALEQVSERLREVTEKVEHLTIALQSRDVIGQAKGILMERYGLTGEQAFELLTVTSSNTNTKLLQVAVELVTTGRLSETP</sequence>
<dbReference type="InterPro" id="IPR011006">
    <property type="entry name" value="CheY-like_superfamily"/>
</dbReference>
<feature type="domain" description="ANTAR" evidence="1">
    <location>
        <begin position="28"/>
        <end position="89"/>
    </location>
</feature>
<gene>
    <name evidence="2" type="ORF">P5G52_05245</name>
</gene>
<name>A0ABT8JYN2_9MICC</name>
<evidence type="ECO:0000313" key="2">
    <source>
        <dbReference type="EMBL" id="MDN4610268.1"/>
    </source>
</evidence>
<keyword evidence="3" id="KW-1185">Reference proteome</keyword>
<dbReference type="InterPro" id="IPR036388">
    <property type="entry name" value="WH-like_DNA-bd_sf"/>
</dbReference>
<evidence type="ECO:0000313" key="3">
    <source>
        <dbReference type="Proteomes" id="UP001174209"/>
    </source>
</evidence>
<organism evidence="2 3">
    <name type="scientific">Arthrobacter burdickii</name>
    <dbReference type="NCBI Taxonomy" id="3035920"/>
    <lineage>
        <taxon>Bacteria</taxon>
        <taxon>Bacillati</taxon>
        <taxon>Actinomycetota</taxon>
        <taxon>Actinomycetes</taxon>
        <taxon>Micrococcales</taxon>
        <taxon>Micrococcaceae</taxon>
        <taxon>Arthrobacter</taxon>
    </lineage>
</organism>
<dbReference type="Pfam" id="PF03861">
    <property type="entry name" value="ANTAR"/>
    <property type="match status" value="1"/>
</dbReference>
<dbReference type="SUPFAM" id="SSF52172">
    <property type="entry name" value="CheY-like"/>
    <property type="match status" value="1"/>
</dbReference>
<dbReference type="EMBL" id="JAROCG010000001">
    <property type="protein sequence ID" value="MDN4610268.1"/>
    <property type="molecule type" value="Genomic_DNA"/>
</dbReference>
<dbReference type="Gene3D" id="1.10.10.10">
    <property type="entry name" value="Winged helix-like DNA-binding domain superfamily/Winged helix DNA-binding domain"/>
    <property type="match status" value="1"/>
</dbReference>
<dbReference type="SMART" id="SM01012">
    <property type="entry name" value="ANTAR"/>
    <property type="match status" value="1"/>
</dbReference>
<dbReference type="Proteomes" id="UP001174209">
    <property type="component" value="Unassembled WGS sequence"/>
</dbReference>
<dbReference type="RefSeq" id="WP_301225301.1">
    <property type="nucleotide sequence ID" value="NZ_JAROCG010000001.1"/>
</dbReference>
<reference evidence="2" key="1">
    <citation type="submission" date="2023-06" db="EMBL/GenBank/DDBJ databases">
        <title>MT1 and MT2 Draft Genomes of Novel Species.</title>
        <authorList>
            <person name="Venkateswaran K."/>
        </authorList>
    </citation>
    <scope>NUCLEOTIDE SEQUENCE</scope>
    <source>
        <strain evidence="2">IIF3SC-B10</strain>
    </source>
</reference>
<protein>
    <submittedName>
        <fullName evidence="2">ANTAR domain-containing protein</fullName>
    </submittedName>
</protein>
<accession>A0ABT8JYN2</accession>
<proteinExistence type="predicted"/>
<dbReference type="InterPro" id="IPR005561">
    <property type="entry name" value="ANTAR"/>
</dbReference>